<evidence type="ECO:0000256" key="4">
    <source>
        <dbReference type="ARBA" id="ARBA00023027"/>
    </source>
</evidence>
<dbReference type="Gene3D" id="3.30.160.110">
    <property type="entry name" value="Siroheme synthase, domain 2"/>
    <property type="match status" value="1"/>
</dbReference>
<keyword evidence="5" id="KW-0627">Porphyrin biosynthesis</keyword>
<evidence type="ECO:0000256" key="3">
    <source>
        <dbReference type="ARBA" id="ARBA00023002"/>
    </source>
</evidence>
<reference evidence="8 9" key="1">
    <citation type="submission" date="2019-01" db="EMBL/GenBank/DDBJ databases">
        <title>Cytophagaceae bacterium strain CAR-16.</title>
        <authorList>
            <person name="Chen W.-M."/>
        </authorList>
    </citation>
    <scope>NUCLEOTIDE SEQUENCE [LARGE SCALE GENOMIC DNA]</scope>
    <source>
        <strain evidence="8 9">CAR-16</strain>
    </source>
</reference>
<dbReference type="InterPro" id="IPR028281">
    <property type="entry name" value="Sirohaem_synthase_central"/>
</dbReference>
<dbReference type="InterPro" id="IPR028161">
    <property type="entry name" value="Met8-like"/>
</dbReference>
<dbReference type="PANTHER" id="PTHR35330:SF1">
    <property type="entry name" value="SIROHEME BIOSYNTHESIS PROTEIN MET8"/>
    <property type="match status" value="1"/>
</dbReference>
<sequence>MEAQNKLFPVFLKLEQLNVLIVGGGNVALEKVSAMLRNSPEAKISLVAPFFREETLTYLKDFPKVELIHRAFEVGDLEGRDMVVCATDQYTLHERISELAKQRHLLCNVADTPALCDFYLGSIVQKGDLKIAISTNGKSPTMAKRIRAFLEDVIPDEIQLSLDSLESIRKELKGDFESKIKALNEMTKGLIFKK</sequence>
<dbReference type="UniPathway" id="UPA00262">
    <property type="reaction ID" value="UER00222"/>
</dbReference>
<dbReference type="Proteomes" id="UP000289455">
    <property type="component" value="Unassembled WGS sequence"/>
</dbReference>
<protein>
    <recommendedName>
        <fullName evidence="2">precorrin-2 dehydrogenase</fullName>
        <ecNumber evidence="2">1.3.1.76</ecNumber>
    </recommendedName>
</protein>
<dbReference type="Gene3D" id="3.40.50.720">
    <property type="entry name" value="NAD(P)-binding Rossmann-like Domain"/>
    <property type="match status" value="1"/>
</dbReference>
<keyword evidence="9" id="KW-1185">Reference proteome</keyword>
<dbReference type="SUPFAM" id="SSF75615">
    <property type="entry name" value="Siroheme synthase middle domains-like"/>
    <property type="match status" value="1"/>
</dbReference>
<proteinExistence type="predicted"/>
<name>A0A4Q1BYX9_9BACT</name>
<dbReference type="InterPro" id="IPR006367">
    <property type="entry name" value="Sirohaem_synthase_N"/>
</dbReference>
<dbReference type="NCBIfam" id="TIGR01470">
    <property type="entry name" value="cysG_Nterm"/>
    <property type="match status" value="1"/>
</dbReference>
<dbReference type="AlphaFoldDB" id="A0A4Q1BYX9"/>
<evidence type="ECO:0000256" key="1">
    <source>
        <dbReference type="ARBA" id="ARBA00005010"/>
    </source>
</evidence>
<dbReference type="GO" id="GO:0004325">
    <property type="term" value="F:ferrochelatase activity"/>
    <property type="evidence" value="ECO:0007669"/>
    <property type="project" value="InterPro"/>
</dbReference>
<keyword evidence="4" id="KW-0520">NAD</keyword>
<dbReference type="RefSeq" id="WP_129027455.1">
    <property type="nucleotide sequence ID" value="NZ_SDHY01000005.1"/>
</dbReference>
<evidence type="ECO:0000256" key="2">
    <source>
        <dbReference type="ARBA" id="ARBA00012400"/>
    </source>
</evidence>
<dbReference type="OrthoDB" id="45564at2"/>
<evidence type="ECO:0000259" key="7">
    <source>
        <dbReference type="Pfam" id="PF14824"/>
    </source>
</evidence>
<comment type="caution">
    <text evidence="8">The sequence shown here is derived from an EMBL/GenBank/DDBJ whole genome shotgun (WGS) entry which is preliminary data.</text>
</comment>
<dbReference type="Pfam" id="PF13241">
    <property type="entry name" value="NAD_binding_7"/>
    <property type="match status" value="1"/>
</dbReference>
<dbReference type="EC" id="1.3.1.76" evidence="2"/>
<comment type="catalytic activity">
    <reaction evidence="6">
        <text>precorrin-2 + NAD(+) = sirohydrochlorin + NADH + 2 H(+)</text>
        <dbReference type="Rhea" id="RHEA:15613"/>
        <dbReference type="ChEBI" id="CHEBI:15378"/>
        <dbReference type="ChEBI" id="CHEBI:57540"/>
        <dbReference type="ChEBI" id="CHEBI:57945"/>
        <dbReference type="ChEBI" id="CHEBI:58351"/>
        <dbReference type="ChEBI" id="CHEBI:58827"/>
        <dbReference type="EC" id="1.3.1.76"/>
    </reaction>
</comment>
<dbReference type="GO" id="GO:0019354">
    <property type="term" value="P:siroheme biosynthetic process"/>
    <property type="evidence" value="ECO:0007669"/>
    <property type="project" value="UniProtKB-UniPathway"/>
</dbReference>
<comment type="pathway">
    <text evidence="1">Porphyrin-containing compound metabolism; siroheme biosynthesis; sirohydrochlorin from precorrin-2: step 1/1.</text>
</comment>
<dbReference type="InterPro" id="IPR036291">
    <property type="entry name" value="NAD(P)-bd_dom_sf"/>
</dbReference>
<evidence type="ECO:0000313" key="8">
    <source>
        <dbReference type="EMBL" id="RXK48225.1"/>
    </source>
</evidence>
<dbReference type="SUPFAM" id="SSF51735">
    <property type="entry name" value="NAD(P)-binding Rossmann-fold domains"/>
    <property type="match status" value="1"/>
</dbReference>
<evidence type="ECO:0000256" key="5">
    <source>
        <dbReference type="ARBA" id="ARBA00023244"/>
    </source>
</evidence>
<dbReference type="GO" id="GO:0043115">
    <property type="term" value="F:precorrin-2 dehydrogenase activity"/>
    <property type="evidence" value="ECO:0007669"/>
    <property type="project" value="UniProtKB-EC"/>
</dbReference>
<gene>
    <name evidence="8" type="ORF">ESB04_09260</name>
</gene>
<accession>A0A4Q1BYX9</accession>
<keyword evidence="3" id="KW-0560">Oxidoreductase</keyword>
<dbReference type="Pfam" id="PF14824">
    <property type="entry name" value="Sirohm_synth_M"/>
    <property type="match status" value="1"/>
</dbReference>
<feature type="domain" description="Siroheme synthase central" evidence="7">
    <location>
        <begin position="127"/>
        <end position="152"/>
    </location>
</feature>
<dbReference type="EMBL" id="SDHY01000005">
    <property type="protein sequence ID" value="RXK48225.1"/>
    <property type="molecule type" value="Genomic_DNA"/>
</dbReference>
<dbReference type="PANTHER" id="PTHR35330">
    <property type="entry name" value="SIROHEME BIOSYNTHESIS PROTEIN MET8"/>
    <property type="match status" value="1"/>
</dbReference>
<organism evidence="8 9">
    <name type="scientific">Aquirufa rosea</name>
    <dbReference type="NCBI Taxonomy" id="2509241"/>
    <lineage>
        <taxon>Bacteria</taxon>
        <taxon>Pseudomonadati</taxon>
        <taxon>Bacteroidota</taxon>
        <taxon>Cytophagia</taxon>
        <taxon>Cytophagales</taxon>
        <taxon>Flectobacillaceae</taxon>
        <taxon>Aquirufa</taxon>
    </lineage>
</organism>
<evidence type="ECO:0000313" key="9">
    <source>
        <dbReference type="Proteomes" id="UP000289455"/>
    </source>
</evidence>
<evidence type="ECO:0000256" key="6">
    <source>
        <dbReference type="ARBA" id="ARBA00047561"/>
    </source>
</evidence>